<organism evidence="2">
    <name type="scientific">marine sediment metagenome</name>
    <dbReference type="NCBI Taxonomy" id="412755"/>
    <lineage>
        <taxon>unclassified sequences</taxon>
        <taxon>metagenomes</taxon>
        <taxon>ecological metagenomes</taxon>
    </lineage>
</organism>
<proteinExistence type="predicted"/>
<protein>
    <recommendedName>
        <fullName evidence="1">Glycosyl transferase family 1 domain-containing protein</fullName>
    </recommendedName>
</protein>
<dbReference type="SUPFAM" id="SSF53756">
    <property type="entry name" value="UDP-Glycosyltransferase/glycogen phosphorylase"/>
    <property type="match status" value="1"/>
</dbReference>
<sequence>MVYNAILNGRQPLNGHRITIAKGEKIVLFLGRITMQKGPEYFLAAAKKVLSVMENVKFIMAGSGDMT</sequence>
<evidence type="ECO:0000259" key="1">
    <source>
        <dbReference type="Pfam" id="PF00534"/>
    </source>
</evidence>
<dbReference type="Pfam" id="PF00534">
    <property type="entry name" value="Glycos_transf_1"/>
    <property type="match status" value="1"/>
</dbReference>
<accession>X1KC30</accession>
<dbReference type="InterPro" id="IPR001296">
    <property type="entry name" value="Glyco_trans_1"/>
</dbReference>
<reference evidence="2" key="1">
    <citation type="journal article" date="2014" name="Front. Microbiol.">
        <title>High frequency of phylogenetically diverse reductive dehalogenase-homologous genes in deep subseafloor sedimentary metagenomes.</title>
        <authorList>
            <person name="Kawai M."/>
            <person name="Futagami T."/>
            <person name="Toyoda A."/>
            <person name="Takaki Y."/>
            <person name="Nishi S."/>
            <person name="Hori S."/>
            <person name="Arai W."/>
            <person name="Tsubouchi T."/>
            <person name="Morono Y."/>
            <person name="Uchiyama I."/>
            <person name="Ito T."/>
            <person name="Fujiyama A."/>
            <person name="Inagaki F."/>
            <person name="Takami H."/>
        </authorList>
    </citation>
    <scope>NUCLEOTIDE SEQUENCE</scope>
    <source>
        <strain evidence="2">Expedition CK06-06</strain>
    </source>
</reference>
<evidence type="ECO:0000313" key="2">
    <source>
        <dbReference type="EMBL" id="GAH79623.1"/>
    </source>
</evidence>
<feature type="domain" description="Glycosyl transferase family 1" evidence="1">
    <location>
        <begin position="19"/>
        <end position="65"/>
    </location>
</feature>
<name>X1KC30_9ZZZZ</name>
<dbReference type="Gene3D" id="3.40.50.2000">
    <property type="entry name" value="Glycogen Phosphorylase B"/>
    <property type="match status" value="1"/>
</dbReference>
<gene>
    <name evidence="2" type="ORF">S03H2_57218</name>
</gene>
<dbReference type="GO" id="GO:0016757">
    <property type="term" value="F:glycosyltransferase activity"/>
    <property type="evidence" value="ECO:0007669"/>
    <property type="project" value="InterPro"/>
</dbReference>
<dbReference type="EMBL" id="BARU01036668">
    <property type="protein sequence ID" value="GAH79623.1"/>
    <property type="molecule type" value="Genomic_DNA"/>
</dbReference>
<feature type="non-terminal residue" evidence="2">
    <location>
        <position position="67"/>
    </location>
</feature>
<comment type="caution">
    <text evidence="2">The sequence shown here is derived from an EMBL/GenBank/DDBJ whole genome shotgun (WGS) entry which is preliminary data.</text>
</comment>
<dbReference type="AlphaFoldDB" id="X1KC30"/>